<dbReference type="InterPro" id="IPR055066">
    <property type="entry name" value="AASDHPPT_N"/>
</dbReference>
<dbReference type="PANTHER" id="PTHR12215">
    <property type="entry name" value="PHOSPHOPANTETHEINE TRANSFERASE"/>
    <property type="match status" value="1"/>
</dbReference>
<dbReference type="EMBL" id="SXDP01000006">
    <property type="protein sequence ID" value="NEZ47262.1"/>
    <property type="molecule type" value="Genomic_DNA"/>
</dbReference>
<evidence type="ECO:0000259" key="3">
    <source>
        <dbReference type="Pfam" id="PF01648"/>
    </source>
</evidence>
<comment type="similarity">
    <text evidence="1">Belongs to the P-Pant transferase superfamily. Gsp/Sfp/HetI/AcpT family.</text>
</comment>
<dbReference type="RefSeq" id="WP_163249334.1">
    <property type="nucleotide sequence ID" value="NZ_SXDP01000006.1"/>
</dbReference>
<proteinExistence type="inferred from homology"/>
<sequence length="228" mass="26964">MLIKYYYNDNLKNIGKLCLSDCEIHIWIINWKLLIKWSLSLQHILTEKEQRYILKFRNYCDRMRSLTGKVISKMLLSQYIGIKYSEIDIKIGTFGKPSLFIGANKDNIHYNISHSGEFVVLAFTKLECIGIDIELIRNIDNFEEVALSCYTKEECNEIIKNRDYKIFFKYWTAKEAYVKALGLGLNKDFKSFSIRENKIIEKGQILPRWKIFKLKVHDQYSAHIVVKL</sequence>
<dbReference type="Gene3D" id="3.90.470.20">
    <property type="entry name" value="4'-phosphopantetheinyl transferase domain"/>
    <property type="match status" value="2"/>
</dbReference>
<dbReference type="GO" id="GO:0019878">
    <property type="term" value="P:lysine biosynthetic process via aminoadipic acid"/>
    <property type="evidence" value="ECO:0007669"/>
    <property type="project" value="TreeGrafter"/>
</dbReference>
<dbReference type="SUPFAM" id="SSF56214">
    <property type="entry name" value="4'-phosphopantetheinyl transferase"/>
    <property type="match status" value="2"/>
</dbReference>
<reference evidence="5 6" key="1">
    <citation type="submission" date="2019-04" db="EMBL/GenBank/DDBJ databases">
        <title>Genome sequencing of Clostridium botulinum Groups I-IV and Clostridium butyricum.</title>
        <authorList>
            <person name="Brunt J."/>
            <person name="Van Vliet A.H.M."/>
            <person name="Stringer S.C."/>
            <person name="Carter A.T."/>
            <person name="Peck M.W."/>
        </authorList>
    </citation>
    <scope>NUCLEOTIDE SEQUENCE [LARGE SCALE GENOMIC DNA]</scope>
    <source>
        <strain evidence="5 6">IFR 18/094</strain>
    </source>
</reference>
<accession>A0A6M0RAL3</accession>
<dbReference type="PANTHER" id="PTHR12215:SF10">
    <property type="entry name" value="L-AMINOADIPATE-SEMIALDEHYDE DEHYDROGENASE-PHOSPHOPANTETHEINYL TRANSFERASE"/>
    <property type="match status" value="1"/>
</dbReference>
<dbReference type="Pfam" id="PF01648">
    <property type="entry name" value="ACPS"/>
    <property type="match status" value="1"/>
</dbReference>
<dbReference type="Pfam" id="PF22624">
    <property type="entry name" value="AASDHPPT_N"/>
    <property type="match status" value="1"/>
</dbReference>
<name>A0A6M0RAL3_9CLOT</name>
<feature type="domain" description="4'-phosphopantetheinyl transferase N-terminal" evidence="4">
    <location>
        <begin position="37"/>
        <end position="122"/>
    </location>
</feature>
<evidence type="ECO:0000313" key="5">
    <source>
        <dbReference type="EMBL" id="NEZ47262.1"/>
    </source>
</evidence>
<keyword evidence="2 5" id="KW-0808">Transferase</keyword>
<gene>
    <name evidence="5" type="ORF">FDF74_08600</name>
</gene>
<evidence type="ECO:0000256" key="1">
    <source>
        <dbReference type="ARBA" id="ARBA00010990"/>
    </source>
</evidence>
<dbReference type="GO" id="GO:0000287">
    <property type="term" value="F:magnesium ion binding"/>
    <property type="evidence" value="ECO:0007669"/>
    <property type="project" value="InterPro"/>
</dbReference>
<dbReference type="Proteomes" id="UP000473885">
    <property type="component" value="Unassembled WGS sequence"/>
</dbReference>
<dbReference type="InterPro" id="IPR050559">
    <property type="entry name" value="P-Pant_transferase_sf"/>
</dbReference>
<keyword evidence="6" id="KW-1185">Reference proteome</keyword>
<comment type="caution">
    <text evidence="5">The sequence shown here is derived from an EMBL/GenBank/DDBJ whole genome shotgun (WGS) entry which is preliminary data.</text>
</comment>
<feature type="domain" description="4'-phosphopantetheinyl transferase" evidence="3">
    <location>
        <begin position="129"/>
        <end position="198"/>
    </location>
</feature>
<dbReference type="GO" id="GO:0005829">
    <property type="term" value="C:cytosol"/>
    <property type="evidence" value="ECO:0007669"/>
    <property type="project" value="TreeGrafter"/>
</dbReference>
<dbReference type="InterPro" id="IPR037143">
    <property type="entry name" value="4-PPantetheinyl_Trfase_dom_sf"/>
</dbReference>
<organism evidence="5 6">
    <name type="scientific">Clostridium niameyense</name>
    <dbReference type="NCBI Taxonomy" id="1622073"/>
    <lineage>
        <taxon>Bacteria</taxon>
        <taxon>Bacillati</taxon>
        <taxon>Bacillota</taxon>
        <taxon>Clostridia</taxon>
        <taxon>Eubacteriales</taxon>
        <taxon>Clostridiaceae</taxon>
        <taxon>Clostridium</taxon>
    </lineage>
</organism>
<dbReference type="InterPro" id="IPR008278">
    <property type="entry name" value="4-PPantetheinyl_Trfase_dom"/>
</dbReference>
<protein>
    <submittedName>
        <fullName evidence="5">4'-phosphopantetheinyl transferase superfamily protein</fullName>
    </submittedName>
</protein>
<evidence type="ECO:0000259" key="4">
    <source>
        <dbReference type="Pfam" id="PF22624"/>
    </source>
</evidence>
<dbReference type="GO" id="GO:0008897">
    <property type="term" value="F:holo-[acyl-carrier-protein] synthase activity"/>
    <property type="evidence" value="ECO:0007669"/>
    <property type="project" value="InterPro"/>
</dbReference>
<evidence type="ECO:0000256" key="2">
    <source>
        <dbReference type="ARBA" id="ARBA00022679"/>
    </source>
</evidence>
<dbReference type="AlphaFoldDB" id="A0A6M0RAL3"/>
<evidence type="ECO:0000313" key="6">
    <source>
        <dbReference type="Proteomes" id="UP000473885"/>
    </source>
</evidence>